<organism evidence="5 6">
    <name type="scientific">Schaalia georgiae F0490</name>
    <dbReference type="NCBI Taxonomy" id="1125717"/>
    <lineage>
        <taxon>Bacteria</taxon>
        <taxon>Bacillati</taxon>
        <taxon>Actinomycetota</taxon>
        <taxon>Actinomycetes</taxon>
        <taxon>Actinomycetales</taxon>
        <taxon>Actinomycetaceae</taxon>
        <taxon>Schaalia</taxon>
    </lineage>
</organism>
<evidence type="ECO:0000256" key="2">
    <source>
        <dbReference type="ARBA" id="ARBA00022747"/>
    </source>
</evidence>
<reference evidence="5 6" key="1">
    <citation type="submission" date="2012-05" db="EMBL/GenBank/DDBJ databases">
        <authorList>
            <person name="Harkins D.M."/>
            <person name="Madupu R."/>
            <person name="Durkin A.S."/>
            <person name="Torralba M."/>
            <person name="Methe B."/>
            <person name="Sutton G.G."/>
            <person name="Nelson K.E."/>
        </authorList>
    </citation>
    <scope>NUCLEOTIDE SEQUENCE [LARGE SCALE GENOMIC DNA]</scope>
    <source>
        <strain evidence="5 6">F0490</strain>
    </source>
</reference>
<evidence type="ECO:0000313" key="5">
    <source>
        <dbReference type="EMBL" id="EJF35232.1"/>
    </source>
</evidence>
<keyword evidence="3" id="KW-0238">DNA-binding</keyword>
<proteinExistence type="inferred from homology"/>
<dbReference type="InterPro" id="IPR000055">
    <property type="entry name" value="Restrct_endonuc_typeI_TRD"/>
</dbReference>
<dbReference type="SUPFAM" id="SSF116734">
    <property type="entry name" value="DNA methylase specificity domain"/>
    <property type="match status" value="1"/>
</dbReference>
<dbReference type="GO" id="GO:0003677">
    <property type="term" value="F:DNA binding"/>
    <property type="evidence" value="ECO:0007669"/>
    <property type="project" value="UniProtKB-KW"/>
</dbReference>
<evidence type="ECO:0000259" key="4">
    <source>
        <dbReference type="Pfam" id="PF01420"/>
    </source>
</evidence>
<name>J0MT49_9ACTO</name>
<dbReference type="PATRIC" id="fig|1125717.3.peg.2073"/>
<dbReference type="Proteomes" id="UP000004578">
    <property type="component" value="Unassembled WGS sequence"/>
</dbReference>
<keyword evidence="6" id="KW-1185">Reference proteome</keyword>
<dbReference type="Gene3D" id="3.90.220.20">
    <property type="entry name" value="DNA methylase specificity domains"/>
    <property type="match status" value="1"/>
</dbReference>
<dbReference type="GO" id="GO:0009307">
    <property type="term" value="P:DNA restriction-modification system"/>
    <property type="evidence" value="ECO:0007669"/>
    <property type="project" value="UniProtKB-KW"/>
</dbReference>
<dbReference type="AlphaFoldDB" id="J0MT49"/>
<accession>J0MT49</accession>
<keyword evidence="2" id="KW-0680">Restriction system</keyword>
<sequence length="57" mass="6695">MIPVPLIEEQRRIADILDRFDALVNDISSGLPAEIAARRKQYEHYRDRLLSFPEKEV</sequence>
<dbReference type="InterPro" id="IPR044946">
    <property type="entry name" value="Restrct_endonuc_typeI_TRD_sf"/>
</dbReference>
<evidence type="ECO:0000313" key="6">
    <source>
        <dbReference type="Proteomes" id="UP000004578"/>
    </source>
</evidence>
<evidence type="ECO:0000256" key="3">
    <source>
        <dbReference type="ARBA" id="ARBA00023125"/>
    </source>
</evidence>
<evidence type="ECO:0000256" key="1">
    <source>
        <dbReference type="ARBA" id="ARBA00010923"/>
    </source>
</evidence>
<dbReference type="Pfam" id="PF01420">
    <property type="entry name" value="Methylase_S"/>
    <property type="match status" value="1"/>
</dbReference>
<protein>
    <submittedName>
        <fullName evidence="5">Type I restriction modification DNA specificity domain protein</fullName>
    </submittedName>
</protein>
<comment type="caution">
    <text evidence="5">The sequence shown here is derived from an EMBL/GenBank/DDBJ whole genome shotgun (WGS) entry which is preliminary data.</text>
</comment>
<comment type="similarity">
    <text evidence="1">Belongs to the type-I restriction system S methylase family.</text>
</comment>
<dbReference type="EMBL" id="AKFS01000303">
    <property type="protein sequence ID" value="EJF35232.1"/>
    <property type="molecule type" value="Genomic_DNA"/>
</dbReference>
<feature type="domain" description="Type I restriction modification DNA specificity" evidence="4">
    <location>
        <begin position="2"/>
        <end position="35"/>
    </location>
</feature>
<gene>
    <name evidence="5" type="ORF">HMPREF1317_0748</name>
</gene>